<sequence>MSKQIKRITFAPNNYGLRWLDVNMRSWEIVSACAEGRHLVGRACRLADRGNKIEYRTGSTYTTINATVEKMG</sequence>
<dbReference type="EMBL" id="LNDJ01000013">
    <property type="protein sequence ID" value="KRU23520.1"/>
    <property type="molecule type" value="Genomic_DNA"/>
</dbReference>
<accession>A0A0T6DUL9</accession>
<proteinExistence type="predicted"/>
<dbReference type="Proteomes" id="UP000051202">
    <property type="component" value="Unassembled WGS sequence"/>
</dbReference>
<keyword evidence="2" id="KW-1185">Reference proteome</keyword>
<dbReference type="RefSeq" id="WP_058023679.1">
    <property type="nucleotide sequence ID" value="NZ_LNDJ01000013.1"/>
</dbReference>
<reference evidence="1 2" key="1">
    <citation type="submission" date="2015-11" db="EMBL/GenBank/DDBJ databases">
        <title>Permanent draft genome of Psychrobacter piscatorii LQ58.</title>
        <authorList>
            <person name="Zhou M."/>
            <person name="Dong B."/>
            <person name="Liu Q."/>
        </authorList>
    </citation>
    <scope>NUCLEOTIDE SEQUENCE [LARGE SCALE GENOMIC DNA]</scope>
    <source>
        <strain evidence="1 2">LQ58</strain>
    </source>
</reference>
<organism evidence="1 2">
    <name type="scientific">Psychrobacter piscatorii</name>
    <dbReference type="NCBI Taxonomy" id="554343"/>
    <lineage>
        <taxon>Bacteria</taxon>
        <taxon>Pseudomonadati</taxon>
        <taxon>Pseudomonadota</taxon>
        <taxon>Gammaproteobacteria</taxon>
        <taxon>Moraxellales</taxon>
        <taxon>Moraxellaceae</taxon>
        <taxon>Psychrobacter</taxon>
    </lineage>
</organism>
<evidence type="ECO:0000313" key="1">
    <source>
        <dbReference type="EMBL" id="KRU23520.1"/>
    </source>
</evidence>
<protein>
    <submittedName>
        <fullName evidence="1">Uncharacterized protein</fullName>
    </submittedName>
</protein>
<dbReference type="AlphaFoldDB" id="A0A0T6DUL9"/>
<dbReference type="STRING" id="554343.AS194_03900"/>
<evidence type="ECO:0000313" key="2">
    <source>
        <dbReference type="Proteomes" id="UP000051202"/>
    </source>
</evidence>
<gene>
    <name evidence="1" type="ORF">AS194_03900</name>
</gene>
<name>A0A0T6DUL9_9GAMM</name>
<comment type="caution">
    <text evidence="1">The sequence shown here is derived from an EMBL/GenBank/DDBJ whole genome shotgun (WGS) entry which is preliminary data.</text>
</comment>